<evidence type="ECO:0000313" key="10">
    <source>
        <dbReference type="Proteomes" id="UP000470876"/>
    </source>
</evidence>
<evidence type="ECO:0000256" key="5">
    <source>
        <dbReference type="ARBA" id="ARBA00047715"/>
    </source>
</evidence>
<dbReference type="InterPro" id="IPR050087">
    <property type="entry name" value="AON_synthase_class-II"/>
</dbReference>
<dbReference type="Pfam" id="PF00155">
    <property type="entry name" value="Aminotran_1_2"/>
    <property type="match status" value="1"/>
</dbReference>
<dbReference type="Gene3D" id="3.90.1150.10">
    <property type="entry name" value="Aspartate Aminotransferase, domain 1"/>
    <property type="match status" value="1"/>
</dbReference>
<dbReference type="PANTHER" id="PTHR13693:SF3">
    <property type="entry name" value="LD36009P"/>
    <property type="match status" value="1"/>
</dbReference>
<dbReference type="SUPFAM" id="SSF53383">
    <property type="entry name" value="PLP-dependent transferases"/>
    <property type="match status" value="1"/>
</dbReference>
<dbReference type="PROSITE" id="PS00599">
    <property type="entry name" value="AA_TRANSFER_CLASS_2"/>
    <property type="match status" value="1"/>
</dbReference>
<comment type="cofactor">
    <cofactor evidence="1 6">
        <name>pyridoxal 5'-phosphate</name>
        <dbReference type="ChEBI" id="CHEBI:597326"/>
    </cofactor>
</comment>
<reference evidence="9 10" key="1">
    <citation type="submission" date="2020-01" db="EMBL/GenBank/DDBJ databases">
        <title>Genetics and antimicrobial susceptibilities of Nocardia species isolated from the soil; a comparison with species isolated from humans.</title>
        <authorList>
            <person name="Carrasco G."/>
            <person name="Monzon S."/>
            <person name="Sansegundo M."/>
            <person name="Garcia E."/>
            <person name="Garrido N."/>
            <person name="Medina M.J."/>
            <person name="Villalon P."/>
            <person name="Ramirez-Arocha A.C."/>
            <person name="Jimenez P."/>
            <person name="Cuesta I."/>
            <person name="Valdezate S."/>
        </authorList>
    </citation>
    <scope>NUCLEOTIDE SEQUENCE [LARGE SCALE GENOMIC DNA]</scope>
    <source>
        <strain evidence="9 10">CNM20110649</strain>
    </source>
</reference>
<evidence type="ECO:0000256" key="2">
    <source>
        <dbReference type="ARBA" id="ARBA00013187"/>
    </source>
</evidence>
<feature type="domain" description="Aminotransferase class I/classII large" evidence="8">
    <location>
        <begin position="101"/>
        <end position="441"/>
    </location>
</feature>
<keyword evidence="4 6" id="KW-0663">Pyridoxal phosphate</keyword>
<protein>
    <recommendedName>
        <fullName evidence="2">8-amino-7-oxononanoate synthase</fullName>
        <ecNumber evidence="2">2.3.1.47</ecNumber>
    </recommendedName>
</protein>
<feature type="compositionally biased region" description="Basic and acidic residues" evidence="7">
    <location>
        <begin position="1"/>
        <end position="10"/>
    </location>
</feature>
<sequence>MTESARDLARKLLSGTGTGTPAASGSARPTAPATQVRPAAASAPRRRRGPGRHFVDHPEVAAMVARKAAIAGLYEQTGMPNPLFLPRTGANDATMRVGERELLNFSAYNYLGLANHPRVVAGAKAALDRYGASASASRILAGEIALYGELEQRLADWYGVGDAMITTSGYLTNAGVLGFLMGDGDVAVCDALIHGSIVSGTQWAGCRRITFRHNDPEALRSVLRMSRNGFDRALVVVEGHYSMDGTVGRVDELAAIAREYDCAVMVDEAHSLGVFGARGRGIREHYAMAGEDVDIWMGTLSKALGSVGGFIAGDADLIGAMKAAAPGVAMLTGGPAPSAVGAALAALDVLDDEPERLTRLWVNAKLFTAMLAERGVNLGDSQGTPIIPVIVPGEIRSGFVASSLLQQGVYAGNISAPAVPAGQERLRFFVTSEHTEGQLTSTANLLAEAIAAAEHVPDPTAPN</sequence>
<keyword evidence="10" id="KW-1185">Reference proteome</keyword>
<dbReference type="InterPro" id="IPR004839">
    <property type="entry name" value="Aminotransferase_I/II_large"/>
</dbReference>
<dbReference type="InterPro" id="IPR015424">
    <property type="entry name" value="PyrdxlP-dep_Trfase"/>
</dbReference>
<dbReference type="InterPro" id="IPR015421">
    <property type="entry name" value="PyrdxlP-dep_Trfase_major"/>
</dbReference>
<evidence type="ECO:0000256" key="4">
    <source>
        <dbReference type="ARBA" id="ARBA00022898"/>
    </source>
</evidence>
<organism evidence="9 10">
    <name type="scientific">Nocardia cyriacigeorgica</name>
    <dbReference type="NCBI Taxonomy" id="135487"/>
    <lineage>
        <taxon>Bacteria</taxon>
        <taxon>Bacillati</taxon>
        <taxon>Actinomycetota</taxon>
        <taxon>Actinomycetes</taxon>
        <taxon>Mycobacteriales</taxon>
        <taxon>Nocardiaceae</taxon>
        <taxon>Nocardia</taxon>
    </lineage>
</organism>
<evidence type="ECO:0000256" key="6">
    <source>
        <dbReference type="RuleBase" id="RU003693"/>
    </source>
</evidence>
<keyword evidence="3" id="KW-0808">Transferase</keyword>
<comment type="similarity">
    <text evidence="6">Belongs to the class-II pyridoxal-phosphate-dependent aminotransferase family.</text>
</comment>
<feature type="region of interest" description="Disordered" evidence="7">
    <location>
        <begin position="1"/>
        <end position="53"/>
    </location>
</feature>
<dbReference type="EC" id="2.3.1.47" evidence="2"/>
<dbReference type="EMBL" id="JAAGUX010000020">
    <property type="protein sequence ID" value="NEW56709.1"/>
    <property type="molecule type" value="Genomic_DNA"/>
</dbReference>
<dbReference type="Proteomes" id="UP000470876">
    <property type="component" value="Unassembled WGS sequence"/>
</dbReference>
<evidence type="ECO:0000256" key="3">
    <source>
        <dbReference type="ARBA" id="ARBA00022679"/>
    </source>
</evidence>
<comment type="caution">
    <text evidence="9">The sequence shown here is derived from an EMBL/GenBank/DDBJ whole genome shotgun (WGS) entry which is preliminary data.</text>
</comment>
<accession>A0ABX0CKM7</accession>
<name>A0ABX0CKM7_9NOCA</name>
<dbReference type="RefSeq" id="WP_163837401.1">
    <property type="nucleotide sequence ID" value="NZ_JAAGUX010000020.1"/>
</dbReference>
<evidence type="ECO:0000259" key="8">
    <source>
        <dbReference type="Pfam" id="PF00155"/>
    </source>
</evidence>
<dbReference type="InterPro" id="IPR001917">
    <property type="entry name" value="Aminotrans_II_pyridoxalP_BS"/>
</dbReference>
<dbReference type="GO" id="GO:0008483">
    <property type="term" value="F:transaminase activity"/>
    <property type="evidence" value="ECO:0007669"/>
    <property type="project" value="UniProtKB-KW"/>
</dbReference>
<gene>
    <name evidence="9" type="ORF">GV794_13740</name>
</gene>
<dbReference type="Gene3D" id="3.40.640.10">
    <property type="entry name" value="Type I PLP-dependent aspartate aminotransferase-like (Major domain)"/>
    <property type="match status" value="1"/>
</dbReference>
<evidence type="ECO:0000256" key="1">
    <source>
        <dbReference type="ARBA" id="ARBA00001933"/>
    </source>
</evidence>
<comment type="catalytic activity">
    <reaction evidence="5">
        <text>6-carboxyhexanoyl-[ACP] + L-alanine + H(+) = (8S)-8-amino-7-oxononanoate + holo-[ACP] + CO2</text>
        <dbReference type="Rhea" id="RHEA:42288"/>
        <dbReference type="Rhea" id="RHEA-COMP:9685"/>
        <dbReference type="Rhea" id="RHEA-COMP:9955"/>
        <dbReference type="ChEBI" id="CHEBI:15378"/>
        <dbReference type="ChEBI" id="CHEBI:16526"/>
        <dbReference type="ChEBI" id="CHEBI:57972"/>
        <dbReference type="ChEBI" id="CHEBI:64479"/>
        <dbReference type="ChEBI" id="CHEBI:78846"/>
        <dbReference type="ChEBI" id="CHEBI:149468"/>
        <dbReference type="EC" id="2.3.1.47"/>
    </reaction>
</comment>
<evidence type="ECO:0000313" key="9">
    <source>
        <dbReference type="EMBL" id="NEW56709.1"/>
    </source>
</evidence>
<dbReference type="InterPro" id="IPR015422">
    <property type="entry name" value="PyrdxlP-dep_Trfase_small"/>
</dbReference>
<evidence type="ECO:0000256" key="7">
    <source>
        <dbReference type="SAM" id="MobiDB-lite"/>
    </source>
</evidence>
<keyword evidence="9" id="KW-0032">Aminotransferase</keyword>
<dbReference type="PANTHER" id="PTHR13693">
    <property type="entry name" value="CLASS II AMINOTRANSFERASE/8-AMINO-7-OXONONANOATE SYNTHASE"/>
    <property type="match status" value="1"/>
</dbReference>
<proteinExistence type="inferred from homology"/>